<proteinExistence type="predicted"/>
<accession>B0PCP8</accession>
<evidence type="ECO:0000313" key="2">
    <source>
        <dbReference type="Proteomes" id="UP000003803"/>
    </source>
</evidence>
<reference evidence="1" key="2">
    <citation type="submission" date="2013-09" db="EMBL/GenBank/DDBJ databases">
        <title>Draft genome sequence of Anaerotruncus colihominis(DSM 17241).</title>
        <authorList>
            <person name="Sudarsanam P."/>
            <person name="Ley R."/>
            <person name="Guruge J."/>
            <person name="Turnbaugh P.J."/>
            <person name="Mahowald M."/>
            <person name="Liep D."/>
            <person name="Gordon J."/>
        </authorList>
    </citation>
    <scope>NUCLEOTIDE SEQUENCE</scope>
    <source>
        <strain evidence="1">DSM 17241</strain>
    </source>
</reference>
<dbReference type="HOGENOM" id="CLU_208247_0_0_9"/>
<sequence>MAGRPSGQQKSTLMKGAVTVLFGFGCKFEHIQFNTSVFTLKEQNHANFVPELCQLFARLSGR</sequence>
<dbReference type="AlphaFoldDB" id="B0PCP8"/>
<name>B0PCP8_9FIRM</name>
<dbReference type="EMBL" id="ABGD02000021">
    <property type="protein sequence ID" value="EDS10752.1"/>
    <property type="molecule type" value="Genomic_DNA"/>
</dbReference>
<dbReference type="PROSITE" id="PS51257">
    <property type="entry name" value="PROKAR_LIPOPROTEIN"/>
    <property type="match status" value="1"/>
</dbReference>
<dbReference type="Proteomes" id="UP000003803">
    <property type="component" value="Unassembled WGS sequence"/>
</dbReference>
<reference evidence="1" key="1">
    <citation type="submission" date="2007-11" db="EMBL/GenBank/DDBJ databases">
        <authorList>
            <person name="Fulton L."/>
            <person name="Clifton S."/>
            <person name="Fulton B."/>
            <person name="Xu J."/>
            <person name="Minx P."/>
            <person name="Pepin K.H."/>
            <person name="Johnson M."/>
            <person name="Thiruvilangam P."/>
            <person name="Bhonagiri V."/>
            <person name="Nash W.E."/>
            <person name="Mardis E.R."/>
            <person name="Wilson R.K."/>
        </authorList>
    </citation>
    <scope>NUCLEOTIDE SEQUENCE [LARGE SCALE GENOMIC DNA]</scope>
    <source>
        <strain evidence="1">DSM 17241</strain>
    </source>
</reference>
<gene>
    <name evidence="1" type="ORF">ANACOL_02561</name>
</gene>
<evidence type="ECO:0000313" key="1">
    <source>
        <dbReference type="EMBL" id="EDS10752.1"/>
    </source>
</evidence>
<comment type="caution">
    <text evidence="1">The sequence shown here is derived from an EMBL/GenBank/DDBJ whole genome shotgun (WGS) entry which is preliminary data.</text>
</comment>
<keyword evidence="2" id="KW-1185">Reference proteome</keyword>
<organism evidence="1 2">
    <name type="scientific">Anaerotruncus colihominis DSM 17241</name>
    <dbReference type="NCBI Taxonomy" id="445972"/>
    <lineage>
        <taxon>Bacteria</taxon>
        <taxon>Bacillati</taxon>
        <taxon>Bacillota</taxon>
        <taxon>Clostridia</taxon>
        <taxon>Eubacteriales</taxon>
        <taxon>Oscillospiraceae</taxon>
        <taxon>Anaerotruncus</taxon>
    </lineage>
</organism>
<protein>
    <submittedName>
        <fullName evidence="1">Uncharacterized protein</fullName>
    </submittedName>
</protein>